<evidence type="ECO:0000313" key="2">
    <source>
        <dbReference type="EMBL" id="KAG1906925.1"/>
    </source>
</evidence>
<reference evidence="2" key="1">
    <citation type="journal article" date="2020" name="New Phytol.">
        <title>Comparative genomics reveals dynamic genome evolution in host specialist ectomycorrhizal fungi.</title>
        <authorList>
            <person name="Lofgren L.A."/>
            <person name="Nguyen N.H."/>
            <person name="Vilgalys R."/>
            <person name="Ruytinx J."/>
            <person name="Liao H.L."/>
            <person name="Branco S."/>
            <person name="Kuo A."/>
            <person name="LaButti K."/>
            <person name="Lipzen A."/>
            <person name="Andreopoulos W."/>
            <person name="Pangilinan J."/>
            <person name="Riley R."/>
            <person name="Hundley H."/>
            <person name="Na H."/>
            <person name="Barry K."/>
            <person name="Grigoriev I.V."/>
            <person name="Stajich J.E."/>
            <person name="Kennedy P.G."/>
        </authorList>
    </citation>
    <scope>NUCLEOTIDE SEQUENCE</scope>
    <source>
        <strain evidence="2">FC203</strain>
    </source>
</reference>
<dbReference type="AlphaFoldDB" id="A0AAD4EIN4"/>
<dbReference type="EMBL" id="JABBWK010000003">
    <property type="protein sequence ID" value="KAG1906925.1"/>
    <property type="molecule type" value="Genomic_DNA"/>
</dbReference>
<gene>
    <name evidence="2" type="ORF">F5891DRAFT_974757</name>
</gene>
<evidence type="ECO:0000313" key="3">
    <source>
        <dbReference type="Proteomes" id="UP001195769"/>
    </source>
</evidence>
<keyword evidence="3" id="KW-1185">Reference proteome</keyword>
<proteinExistence type="predicted"/>
<sequence length="408" mass="44287">MDVRENCLGRVIGCELRCIPPKYSNGSSPQLKSCWGLKWCPKFYARGPSEFDVGVLTPDGKYNSLKTDGSLAVEYRAQDSIANLKPSPSLPSTIYDTDGQLGSRRREPPSSPSWHFSVPASPAYIMHERTQDRPDFMRYPAHSSTPLIAPGGAEGSRLPIPIPGPRTTVSSIQPFSEPYTSELSYALLPGHSSHPSQSCGAPTVGKPLHLHYLSPKVTPAVSQDPAALPYGVAPETPEHLVSDPGDAQEQYLPLDSTHAHSTLQVHLMTPTMQTPQATLLDSWNNLDFSPASTPPMSCSTSFSADSSLIGEFEHHHGPGVATSMSELMGMDWENSTQSNDQLEAGVTDEDWQLHRTFTRSSPMHQSRGLSPIDMSADELPGTDDGEETAYNLSDTFLFSSAFHGAFAC</sequence>
<name>A0AAD4EIN4_9AGAM</name>
<accession>A0AAD4EIN4</accession>
<dbReference type="RefSeq" id="XP_041232500.1">
    <property type="nucleotide sequence ID" value="XM_041376477.1"/>
</dbReference>
<dbReference type="GeneID" id="64670775"/>
<dbReference type="Proteomes" id="UP001195769">
    <property type="component" value="Unassembled WGS sequence"/>
</dbReference>
<feature type="region of interest" description="Disordered" evidence="1">
    <location>
        <begin position="84"/>
        <end position="114"/>
    </location>
</feature>
<organism evidence="2 3">
    <name type="scientific">Suillus fuscotomentosus</name>
    <dbReference type="NCBI Taxonomy" id="1912939"/>
    <lineage>
        <taxon>Eukaryota</taxon>
        <taxon>Fungi</taxon>
        <taxon>Dikarya</taxon>
        <taxon>Basidiomycota</taxon>
        <taxon>Agaricomycotina</taxon>
        <taxon>Agaricomycetes</taxon>
        <taxon>Agaricomycetidae</taxon>
        <taxon>Boletales</taxon>
        <taxon>Suillineae</taxon>
        <taxon>Suillaceae</taxon>
        <taxon>Suillus</taxon>
    </lineage>
</organism>
<comment type="caution">
    <text evidence="2">The sequence shown here is derived from an EMBL/GenBank/DDBJ whole genome shotgun (WGS) entry which is preliminary data.</text>
</comment>
<evidence type="ECO:0000256" key="1">
    <source>
        <dbReference type="SAM" id="MobiDB-lite"/>
    </source>
</evidence>
<protein>
    <submittedName>
        <fullName evidence="2">Uncharacterized protein</fullName>
    </submittedName>
</protein>